<proteinExistence type="predicted"/>
<evidence type="ECO:0000313" key="2">
    <source>
        <dbReference type="Proteomes" id="UP001165186"/>
    </source>
</evidence>
<sequence>MARVHRGASAAGAPLVAEGEATRPKRLGRARAANASGAWTDTSRLGPHHDSRFDAFLRDSDGDPVEGFLAVFAQNPHIHLHRDQLRELFHRVWRDTAPELPYDWALPARLRDAFFQRIFRLQSGTNLDLAAITMNVTPTLDQFLVEVANILQRKNGAQLQDYLVFEPKGGSYPPIYTSMINEIRAAFPRGMEDALEEKCRHALPGLQELDDGSSWSAFVRFIAQYFTFLRDMDVENLSTKQLEAYHLLGELAS</sequence>
<comment type="caution">
    <text evidence="1">The sequence shown here is derived from an EMBL/GenBank/DDBJ whole genome shotgun (WGS) entry which is preliminary data.</text>
</comment>
<accession>A0ACB5SIJ5</accession>
<organism evidence="1 2">
    <name type="scientific">Neofusicoccum parvum</name>
    <dbReference type="NCBI Taxonomy" id="310453"/>
    <lineage>
        <taxon>Eukaryota</taxon>
        <taxon>Fungi</taxon>
        <taxon>Dikarya</taxon>
        <taxon>Ascomycota</taxon>
        <taxon>Pezizomycotina</taxon>
        <taxon>Dothideomycetes</taxon>
        <taxon>Dothideomycetes incertae sedis</taxon>
        <taxon>Botryosphaeriales</taxon>
        <taxon>Botryosphaeriaceae</taxon>
        <taxon>Neofusicoccum</taxon>
    </lineage>
</organism>
<dbReference type="EMBL" id="BSXG01000105">
    <property type="protein sequence ID" value="GME42819.1"/>
    <property type="molecule type" value="Genomic_DNA"/>
</dbReference>
<reference evidence="1" key="1">
    <citation type="submission" date="2024-09" db="EMBL/GenBank/DDBJ databases">
        <title>Draft Genome Sequences of Neofusicoccum parvum.</title>
        <authorList>
            <person name="Ashida A."/>
            <person name="Camagna M."/>
            <person name="Tanaka A."/>
            <person name="Takemoto D."/>
        </authorList>
    </citation>
    <scope>NUCLEOTIDE SEQUENCE</scope>
    <source>
        <strain evidence="1">PPO83</strain>
    </source>
</reference>
<gene>
    <name evidence="1" type="primary">g2794</name>
    <name evidence="1" type="ORF">NpPPO83_00002794</name>
</gene>
<protein>
    <submittedName>
        <fullName evidence="1">PCI domain-containing protein</fullName>
    </submittedName>
</protein>
<dbReference type="Proteomes" id="UP001165186">
    <property type="component" value="Unassembled WGS sequence"/>
</dbReference>
<keyword evidence="2" id="KW-1185">Reference proteome</keyword>
<evidence type="ECO:0000313" key="1">
    <source>
        <dbReference type="EMBL" id="GME42819.1"/>
    </source>
</evidence>
<name>A0ACB5SIJ5_9PEZI</name>